<comment type="function">
    <text evidence="1 5">Hydrolyzes acetyl esters in homogalacturonan regions of pectin. In type I primary cell wall, galacturonic acid residues of pectin can be acetylated at the O-2 and O-3 positions. Decreasing the degree of acetylation of pectin gels in vitro alters their physical properties.</text>
</comment>
<evidence type="ECO:0000256" key="1">
    <source>
        <dbReference type="ARBA" id="ARBA00003534"/>
    </source>
</evidence>
<proteinExistence type="inferred from homology"/>
<reference evidence="6" key="1">
    <citation type="submission" date="2014-05" db="EMBL/GenBank/DDBJ databases">
        <title>The transcriptome of the halophilic microalga Tetraselmis sp. GSL018 isolated from the Great Salt Lake, Utah.</title>
        <authorList>
            <person name="Jinkerson R.E."/>
            <person name="D'Adamo S."/>
            <person name="Posewitz M.C."/>
        </authorList>
    </citation>
    <scope>NUCLEOTIDE SEQUENCE</scope>
    <source>
        <strain evidence="6">GSL018</strain>
    </source>
</reference>
<comment type="similarity">
    <text evidence="3 5">Belongs to the pectinacetylesterase family.</text>
</comment>
<gene>
    <name evidence="6" type="ORF">TSPGSL018_17253</name>
</gene>
<sequence length="444" mass="50190">MLKFTVLTLSAVLFCRAYLCCEDTDFAGPDNMYSIITEDDVRWFRNEIETEKFEEYHKLPAPDSLMPTVRPDRERMSKVELEGGLGRCNDGSNPVYYLSYGDEPTKWVIFFEGGDWCSRYDDIGDKDDRRNCVRRRNKGGLQGGTTRDDPGDLSLNSIGASYGQLDPDPDRNPLMHAWNKVYVRNCDGSSFTSGLEGIKRVDGTVLYFRGKAILDEVLRDLNDNKHLGYATEVVVAGCSAGGASVFIHADAVHEAIKQKARELGRSDAEAIKLVGFADSGFFHYYSGGPDDCDYIKRMQFVYQEMNSTAGLQPACLGAYEEPQRHKCLFGEIAIHFTRAPVFVVQSVQDGWQLAWVNCGVDSRNDEFGDSMWSAIEVATWRPKNGAFVDACQHHCHCYESIFIDGVSQAEAFRRFYLGEGRQRIWRKRTCDNELDSRECPLKRG</sequence>
<evidence type="ECO:0000256" key="5">
    <source>
        <dbReference type="RuleBase" id="RU363114"/>
    </source>
</evidence>
<keyword evidence="5" id="KW-0961">Cell wall biogenesis/degradation</keyword>
<comment type="subcellular location">
    <subcellularLocation>
        <location evidence="2 5">Secreted</location>
        <location evidence="2 5">Cell wall</location>
    </subcellularLocation>
</comment>
<feature type="chain" id="PRO_5029999952" description="Pectin acetylesterase" evidence="5">
    <location>
        <begin position="18"/>
        <end position="444"/>
    </location>
</feature>
<dbReference type="AlphaFoldDB" id="A0A061S422"/>
<evidence type="ECO:0000256" key="2">
    <source>
        <dbReference type="ARBA" id="ARBA00004191"/>
    </source>
</evidence>
<dbReference type="PANTHER" id="PTHR21562">
    <property type="entry name" value="NOTUM-RELATED"/>
    <property type="match status" value="1"/>
</dbReference>
<dbReference type="GO" id="GO:0016787">
    <property type="term" value="F:hydrolase activity"/>
    <property type="evidence" value="ECO:0007669"/>
    <property type="project" value="UniProtKB-KW"/>
</dbReference>
<dbReference type="ESTHER" id="9chlo-a0a061qnm3">
    <property type="family name" value="Pectinacetylesterase-Notum"/>
</dbReference>
<dbReference type="InterPro" id="IPR004963">
    <property type="entry name" value="PAE/NOTUM"/>
</dbReference>
<evidence type="ECO:0000256" key="4">
    <source>
        <dbReference type="ARBA" id="ARBA00022512"/>
    </source>
</evidence>
<keyword evidence="4 5" id="KW-0134">Cell wall</keyword>
<keyword evidence="5" id="KW-0378">Hydrolase</keyword>
<keyword evidence="5" id="KW-0732">Signal</keyword>
<keyword evidence="5" id="KW-0964">Secreted</keyword>
<dbReference type="GO" id="GO:0071555">
    <property type="term" value="P:cell wall organization"/>
    <property type="evidence" value="ECO:0007669"/>
    <property type="project" value="UniProtKB-KW"/>
</dbReference>
<dbReference type="EMBL" id="GBEZ01007884">
    <property type="protein sequence ID" value="JAC77610.1"/>
    <property type="molecule type" value="Transcribed_RNA"/>
</dbReference>
<evidence type="ECO:0000313" key="6">
    <source>
        <dbReference type="EMBL" id="JAC77610.1"/>
    </source>
</evidence>
<name>A0A061S422_9CHLO</name>
<dbReference type="PANTHER" id="PTHR21562:SF67">
    <property type="entry name" value="PECTIN ACETYLESTERASE"/>
    <property type="match status" value="1"/>
</dbReference>
<evidence type="ECO:0000256" key="3">
    <source>
        <dbReference type="ARBA" id="ARBA00005784"/>
    </source>
</evidence>
<accession>A0A061S422</accession>
<organism evidence="6">
    <name type="scientific">Tetraselmis sp. GSL018</name>
    <dbReference type="NCBI Taxonomy" id="582737"/>
    <lineage>
        <taxon>Eukaryota</taxon>
        <taxon>Viridiplantae</taxon>
        <taxon>Chlorophyta</taxon>
        <taxon>core chlorophytes</taxon>
        <taxon>Chlorodendrophyceae</taxon>
        <taxon>Chlorodendrales</taxon>
        <taxon>Chlorodendraceae</taxon>
        <taxon>Tetraselmis</taxon>
    </lineage>
</organism>
<feature type="signal peptide" evidence="5">
    <location>
        <begin position="1"/>
        <end position="17"/>
    </location>
</feature>
<protein>
    <recommendedName>
        <fullName evidence="5">Pectin acetylesterase</fullName>
        <ecNumber evidence="5">3.1.1.-</ecNumber>
    </recommendedName>
</protein>
<dbReference type="Pfam" id="PF03283">
    <property type="entry name" value="PAE"/>
    <property type="match status" value="1"/>
</dbReference>
<dbReference type="EC" id="3.1.1.-" evidence="5"/>